<gene>
    <name evidence="4" type="ORF">DHf2319_02450</name>
</gene>
<reference evidence="4 5" key="1">
    <citation type="submission" date="2020-11" db="EMBL/GenBank/DDBJ databases">
        <title>Algicoccus daihaiensis sp.nov., isolated from Daihai Lake in Inner Mongolia.</title>
        <authorList>
            <person name="Kai J."/>
        </authorList>
    </citation>
    <scope>NUCLEOTIDE SEQUENCE [LARGE SCALE GENOMIC DNA]</scope>
    <source>
        <strain evidence="5">f23</strain>
    </source>
</reference>
<evidence type="ECO:0000256" key="2">
    <source>
        <dbReference type="ARBA" id="ARBA00023235"/>
    </source>
</evidence>
<comment type="similarity">
    <text evidence="1">Belongs to the 4-oxalocrotonate tautomerase family.</text>
</comment>
<evidence type="ECO:0000313" key="4">
    <source>
        <dbReference type="EMBL" id="UOD50808.1"/>
    </source>
</evidence>
<dbReference type="PANTHER" id="PTHR35530">
    <property type="entry name" value="TAUTOMERASE-RELATED"/>
    <property type="match status" value="1"/>
</dbReference>
<sequence length="124" mass="12822">MPILTIKIPSGHSQEQKAALLKGLTDAVLKSLNAPLPSIRISIDEVPAQNTMVAGVLGQPNALVHAALIAGRTEQLKAALIAEIAQAVERSIGLSAEHTRVLIQDYPTTDMGVAGGISAKAAGR</sequence>
<proteinExistence type="inferred from homology"/>
<dbReference type="SUPFAM" id="SSF55331">
    <property type="entry name" value="Tautomerase/MIF"/>
    <property type="match status" value="1"/>
</dbReference>
<protein>
    <submittedName>
        <fullName evidence="4">Tautomerase family protein</fullName>
    </submittedName>
</protein>
<dbReference type="EMBL" id="CP063982">
    <property type="protein sequence ID" value="UOD50808.1"/>
    <property type="molecule type" value="Genomic_DNA"/>
</dbReference>
<dbReference type="Pfam" id="PF01361">
    <property type="entry name" value="Tautomerase"/>
    <property type="match status" value="2"/>
</dbReference>
<dbReference type="RefSeq" id="WP_243479221.1">
    <property type="nucleotide sequence ID" value="NZ_CP063982.1"/>
</dbReference>
<dbReference type="InterPro" id="IPR014347">
    <property type="entry name" value="Tautomerase/MIF_sf"/>
</dbReference>
<keyword evidence="5" id="KW-1185">Reference proteome</keyword>
<feature type="domain" description="4-oxalocrotonate tautomerase-like" evidence="3">
    <location>
        <begin position="64"/>
        <end position="116"/>
    </location>
</feature>
<dbReference type="InterPro" id="IPR004370">
    <property type="entry name" value="4-OT-like_dom"/>
</dbReference>
<name>A0ABY4ALI9_9BURK</name>
<evidence type="ECO:0000259" key="3">
    <source>
        <dbReference type="Pfam" id="PF01361"/>
    </source>
</evidence>
<evidence type="ECO:0000256" key="1">
    <source>
        <dbReference type="ARBA" id="ARBA00006723"/>
    </source>
</evidence>
<dbReference type="PANTHER" id="PTHR35530:SF1">
    <property type="entry name" value="2-HYDROXYMUCONATE TAUTOMERASE"/>
    <property type="match status" value="1"/>
</dbReference>
<evidence type="ECO:0000313" key="5">
    <source>
        <dbReference type="Proteomes" id="UP000831607"/>
    </source>
</evidence>
<feature type="domain" description="4-oxalocrotonate tautomerase-like" evidence="3">
    <location>
        <begin position="2"/>
        <end position="56"/>
    </location>
</feature>
<keyword evidence="2" id="KW-0413">Isomerase</keyword>
<dbReference type="Proteomes" id="UP000831607">
    <property type="component" value="Chromosome"/>
</dbReference>
<dbReference type="Gene3D" id="3.30.429.10">
    <property type="entry name" value="Macrophage Migration Inhibitory Factor"/>
    <property type="match status" value="2"/>
</dbReference>
<accession>A0ABY4ALI9</accession>
<organism evidence="4 5">
    <name type="scientific">Orrella daihaiensis</name>
    <dbReference type="NCBI Taxonomy" id="2782176"/>
    <lineage>
        <taxon>Bacteria</taxon>
        <taxon>Pseudomonadati</taxon>
        <taxon>Pseudomonadota</taxon>
        <taxon>Betaproteobacteria</taxon>
        <taxon>Burkholderiales</taxon>
        <taxon>Alcaligenaceae</taxon>
        <taxon>Orrella</taxon>
    </lineage>
</organism>